<dbReference type="GeneID" id="9942112"/>
<organism evidence="2">
    <name type="scientific">Loa loa</name>
    <name type="common">Eye worm</name>
    <name type="synonym">Filaria loa</name>
    <dbReference type="NCBI Taxonomy" id="7209"/>
    <lineage>
        <taxon>Eukaryota</taxon>
        <taxon>Metazoa</taxon>
        <taxon>Ecdysozoa</taxon>
        <taxon>Nematoda</taxon>
        <taxon>Chromadorea</taxon>
        <taxon>Rhabditida</taxon>
        <taxon>Spirurina</taxon>
        <taxon>Spiruromorpha</taxon>
        <taxon>Filarioidea</taxon>
        <taxon>Onchocercidae</taxon>
        <taxon>Loa</taxon>
    </lineage>
</organism>
<protein>
    <submittedName>
        <fullName evidence="2">Uncharacterized protein</fullName>
    </submittedName>
</protein>
<gene>
    <name evidence="2" type="ORF">LOAG_04707</name>
</gene>
<dbReference type="InParanoid" id="A0A1S0U392"/>
<reference evidence="2" key="1">
    <citation type="submission" date="2012-04" db="EMBL/GenBank/DDBJ databases">
        <title>The Genome Sequence of Loa loa.</title>
        <authorList>
            <consortium name="The Broad Institute Genome Sequencing Platform"/>
            <consortium name="Broad Institute Genome Sequencing Center for Infectious Disease"/>
            <person name="Nutman T.B."/>
            <person name="Fink D.L."/>
            <person name="Russ C."/>
            <person name="Young S."/>
            <person name="Zeng Q."/>
            <person name="Gargeya S."/>
            <person name="Alvarado L."/>
            <person name="Berlin A."/>
            <person name="Chapman S.B."/>
            <person name="Chen Z."/>
            <person name="Freedman E."/>
            <person name="Gellesch M."/>
            <person name="Goldberg J."/>
            <person name="Griggs A."/>
            <person name="Gujja S."/>
            <person name="Heilman E.R."/>
            <person name="Heiman D."/>
            <person name="Howarth C."/>
            <person name="Mehta T."/>
            <person name="Neiman D."/>
            <person name="Pearson M."/>
            <person name="Roberts A."/>
            <person name="Saif S."/>
            <person name="Shea T."/>
            <person name="Shenoy N."/>
            <person name="Sisk P."/>
            <person name="Stolte C."/>
            <person name="Sykes S."/>
            <person name="White J."/>
            <person name="Yandava C."/>
            <person name="Haas B."/>
            <person name="Henn M.R."/>
            <person name="Nusbaum C."/>
            <person name="Birren B."/>
        </authorList>
    </citation>
    <scope>NUCLEOTIDE SEQUENCE [LARGE SCALE GENOMIC DNA]</scope>
</reference>
<evidence type="ECO:0000256" key="1">
    <source>
        <dbReference type="SAM" id="MobiDB-lite"/>
    </source>
</evidence>
<dbReference type="RefSeq" id="XP_003140292.1">
    <property type="nucleotide sequence ID" value="XM_003140244.1"/>
</dbReference>
<dbReference type="EMBL" id="JH712066">
    <property type="protein sequence ID" value="EFO23778.1"/>
    <property type="molecule type" value="Genomic_DNA"/>
</dbReference>
<accession>A0A1S0U392</accession>
<sequence>MEGKKENQIALNNGKEGIRRWTRRTPHPTARSPHPAPYSPHPALHNSHPPPRTTQTLMNYTTNNTHVKTDLNKVRIEHYANKMSRRGMSFDPDKKDFSLTALTGDVIREIRAM</sequence>
<proteinExistence type="predicted"/>
<dbReference type="CTD" id="9942112"/>
<evidence type="ECO:0000313" key="2">
    <source>
        <dbReference type="EMBL" id="EFO23778.1"/>
    </source>
</evidence>
<dbReference type="KEGG" id="loa:LOAG_04707"/>
<name>A0A1S0U392_LOALO</name>
<dbReference type="AlphaFoldDB" id="A0A1S0U392"/>
<feature type="region of interest" description="Disordered" evidence="1">
    <location>
        <begin position="1"/>
        <end position="54"/>
    </location>
</feature>